<protein>
    <submittedName>
        <fullName evidence="1">Uncharacterized protein</fullName>
    </submittedName>
</protein>
<dbReference type="EMBL" id="GL945476">
    <property type="protein sequence ID" value="EGO02652.1"/>
    <property type="molecule type" value="Genomic_DNA"/>
</dbReference>
<dbReference type="OrthoDB" id="2985972at2759"/>
<evidence type="ECO:0000313" key="1">
    <source>
        <dbReference type="EMBL" id="EGO02652.1"/>
    </source>
</evidence>
<accession>F8PM20</accession>
<sequence length="248" mass="28469">MDGSSDKNLIILEQLPCCQFDIFLVVYTSKCHSLTFTNNKIANLLCFSSKYLCVAARNLAIHHIFTRHWSYSDITLAAIAVQCGVWTWFKHAFTCLVEVRLSQFTPAKRQSLGHPIFIAVATLHEIIYKHRRIVACKPPELEEHTLDCSNHNRCTSDWAQVWWSGMSQFILDGHNPLLYKEASQRFQKFNFGWMADGCKKKMFEVIRSNKAFGITDKLVEETAVHLEKELIFEPCLSSADNESLGMDE</sequence>
<dbReference type="Proteomes" id="UP000008063">
    <property type="component" value="Unassembled WGS sequence"/>
</dbReference>
<evidence type="ECO:0000313" key="2">
    <source>
        <dbReference type="Proteomes" id="UP000008063"/>
    </source>
</evidence>
<dbReference type="InParanoid" id="F8PM20"/>
<name>F8PM20_SERL3</name>
<dbReference type="AlphaFoldDB" id="F8PM20"/>
<proteinExistence type="predicted"/>
<reference evidence="2" key="1">
    <citation type="journal article" date="2011" name="Science">
        <title>The plant cell wall-decomposing machinery underlies the functional diversity of forest fungi.</title>
        <authorList>
            <person name="Eastwood D.C."/>
            <person name="Floudas D."/>
            <person name="Binder M."/>
            <person name="Majcherczyk A."/>
            <person name="Schneider P."/>
            <person name="Aerts A."/>
            <person name="Asiegbu F.O."/>
            <person name="Baker S.E."/>
            <person name="Barry K."/>
            <person name="Bendiksby M."/>
            <person name="Blumentritt M."/>
            <person name="Coutinho P.M."/>
            <person name="Cullen D."/>
            <person name="de Vries R.P."/>
            <person name="Gathman A."/>
            <person name="Goodell B."/>
            <person name="Henrissat B."/>
            <person name="Ihrmark K."/>
            <person name="Kauserud H."/>
            <person name="Kohler A."/>
            <person name="LaButti K."/>
            <person name="Lapidus A."/>
            <person name="Lavin J.L."/>
            <person name="Lee Y.-H."/>
            <person name="Lindquist E."/>
            <person name="Lilly W."/>
            <person name="Lucas S."/>
            <person name="Morin E."/>
            <person name="Murat C."/>
            <person name="Oguiza J.A."/>
            <person name="Park J."/>
            <person name="Pisabarro A.G."/>
            <person name="Riley R."/>
            <person name="Rosling A."/>
            <person name="Salamov A."/>
            <person name="Schmidt O."/>
            <person name="Schmutz J."/>
            <person name="Skrede I."/>
            <person name="Stenlid J."/>
            <person name="Wiebenga A."/>
            <person name="Xie X."/>
            <person name="Kuees U."/>
            <person name="Hibbett D.S."/>
            <person name="Hoffmeister D."/>
            <person name="Hoegberg N."/>
            <person name="Martin F."/>
            <person name="Grigoriev I.V."/>
            <person name="Watkinson S.C."/>
        </authorList>
    </citation>
    <scope>NUCLEOTIDE SEQUENCE [LARGE SCALE GENOMIC DNA]</scope>
    <source>
        <strain evidence="2">strain S7.3</strain>
    </source>
</reference>
<organism evidence="2">
    <name type="scientific">Serpula lacrymans var. lacrymans (strain S7.3)</name>
    <name type="common">Dry rot fungus</name>
    <dbReference type="NCBI Taxonomy" id="936435"/>
    <lineage>
        <taxon>Eukaryota</taxon>
        <taxon>Fungi</taxon>
        <taxon>Dikarya</taxon>
        <taxon>Basidiomycota</taxon>
        <taxon>Agaricomycotina</taxon>
        <taxon>Agaricomycetes</taxon>
        <taxon>Agaricomycetidae</taxon>
        <taxon>Boletales</taxon>
        <taxon>Coniophorineae</taxon>
        <taxon>Serpulaceae</taxon>
        <taxon>Serpula</taxon>
    </lineage>
</organism>
<dbReference type="HOGENOM" id="CLU_047592_4_0_1"/>
<keyword evidence="2" id="KW-1185">Reference proteome</keyword>
<gene>
    <name evidence="1" type="ORF">SERLA73DRAFT_70146</name>
</gene>